<feature type="compositionally biased region" description="Low complexity" evidence="2">
    <location>
        <begin position="115"/>
        <end position="146"/>
    </location>
</feature>
<dbReference type="GO" id="GO:0051028">
    <property type="term" value="P:mRNA transport"/>
    <property type="evidence" value="ECO:0007669"/>
    <property type="project" value="InterPro"/>
</dbReference>
<name>A0AAV2PSK4_MEGNR</name>
<dbReference type="InterPro" id="IPR054109">
    <property type="entry name" value="UBA_8"/>
</dbReference>
<dbReference type="InterPro" id="IPR039310">
    <property type="entry name" value="UBALD1/2"/>
</dbReference>
<dbReference type="CDD" id="cd14343">
    <property type="entry name" value="UBA_F100B_like"/>
    <property type="match status" value="1"/>
</dbReference>
<dbReference type="GO" id="GO:0005634">
    <property type="term" value="C:nucleus"/>
    <property type="evidence" value="ECO:0007669"/>
    <property type="project" value="InterPro"/>
</dbReference>
<keyword evidence="5" id="KW-1185">Reference proteome</keyword>
<reference evidence="4 5" key="1">
    <citation type="submission" date="2024-05" db="EMBL/GenBank/DDBJ databases">
        <authorList>
            <person name="Wallberg A."/>
        </authorList>
    </citation>
    <scope>NUCLEOTIDE SEQUENCE [LARGE SCALE GENOMIC DNA]</scope>
</reference>
<sequence>MDTSLREQVMINQFVMAAGSTREQARQLLQMAHWQFETALSIFFQESVPNGGPPQQFNHLKVTNNTLSRTLIFNLTLLLLNTDARTQRDDRCPKRGFSPPPVSPFGGGGLQMSGPHQQQLLQQQQSQQQQQQLQLQQHYHQQQQHSIPQQYNNNSNQMFAPPQQSQPRHIIANNVQINAAQR</sequence>
<dbReference type="SUPFAM" id="SSF46934">
    <property type="entry name" value="UBA-like"/>
    <property type="match status" value="1"/>
</dbReference>
<evidence type="ECO:0000256" key="1">
    <source>
        <dbReference type="ARBA" id="ARBA00006090"/>
    </source>
</evidence>
<dbReference type="Pfam" id="PF22566">
    <property type="entry name" value="UBA_8"/>
    <property type="match status" value="1"/>
</dbReference>
<dbReference type="AlphaFoldDB" id="A0AAV2PSK4"/>
<feature type="non-terminal residue" evidence="4">
    <location>
        <position position="182"/>
    </location>
</feature>
<dbReference type="InterPro" id="IPR009060">
    <property type="entry name" value="UBA-like_sf"/>
</dbReference>
<comment type="caution">
    <text evidence="4">The sequence shown here is derived from an EMBL/GenBank/DDBJ whole genome shotgun (WGS) entry which is preliminary data.</text>
</comment>
<dbReference type="PROSITE" id="PS51281">
    <property type="entry name" value="TAP_C"/>
    <property type="match status" value="1"/>
</dbReference>
<accession>A0AAV2PSK4</accession>
<organism evidence="4 5">
    <name type="scientific">Meganyctiphanes norvegica</name>
    <name type="common">Northern krill</name>
    <name type="synonym">Thysanopoda norvegica</name>
    <dbReference type="NCBI Taxonomy" id="48144"/>
    <lineage>
        <taxon>Eukaryota</taxon>
        <taxon>Metazoa</taxon>
        <taxon>Ecdysozoa</taxon>
        <taxon>Arthropoda</taxon>
        <taxon>Crustacea</taxon>
        <taxon>Multicrustacea</taxon>
        <taxon>Malacostraca</taxon>
        <taxon>Eumalacostraca</taxon>
        <taxon>Eucarida</taxon>
        <taxon>Euphausiacea</taxon>
        <taxon>Euphausiidae</taxon>
        <taxon>Meganyctiphanes</taxon>
    </lineage>
</organism>
<evidence type="ECO:0000256" key="2">
    <source>
        <dbReference type="SAM" id="MobiDB-lite"/>
    </source>
</evidence>
<proteinExistence type="inferred from homology"/>
<protein>
    <recommendedName>
        <fullName evidence="3">TAP-C domain-containing protein</fullName>
    </recommendedName>
</protein>
<gene>
    <name evidence="4" type="ORF">MNOR_LOCUS4047</name>
</gene>
<dbReference type="Proteomes" id="UP001497623">
    <property type="component" value="Unassembled WGS sequence"/>
</dbReference>
<feature type="domain" description="TAP-C" evidence="3">
    <location>
        <begin position="5"/>
        <end position="60"/>
    </location>
</feature>
<dbReference type="InterPro" id="IPR005637">
    <property type="entry name" value="TAP_C_dom"/>
</dbReference>
<evidence type="ECO:0000259" key="3">
    <source>
        <dbReference type="PROSITE" id="PS51281"/>
    </source>
</evidence>
<dbReference type="Gene3D" id="1.10.8.10">
    <property type="entry name" value="DNA helicase RuvA subunit, C-terminal domain"/>
    <property type="match status" value="1"/>
</dbReference>
<evidence type="ECO:0000313" key="4">
    <source>
        <dbReference type="EMBL" id="CAL4064398.1"/>
    </source>
</evidence>
<dbReference type="PANTHER" id="PTHR31993:SF4">
    <property type="entry name" value="UBA-LIKE DOMAIN-CONTAINING PROTEIN"/>
    <property type="match status" value="1"/>
</dbReference>
<feature type="region of interest" description="Disordered" evidence="2">
    <location>
        <begin position="87"/>
        <end position="146"/>
    </location>
</feature>
<evidence type="ECO:0000313" key="5">
    <source>
        <dbReference type="Proteomes" id="UP001497623"/>
    </source>
</evidence>
<dbReference type="PANTHER" id="PTHR31993">
    <property type="entry name" value="UBA-LIKE DOMAIN-CONTAINING PROTEIN 2"/>
    <property type="match status" value="1"/>
</dbReference>
<dbReference type="EMBL" id="CAXKWB010001460">
    <property type="protein sequence ID" value="CAL4064398.1"/>
    <property type="molecule type" value="Genomic_DNA"/>
</dbReference>
<comment type="similarity">
    <text evidence="1">Belongs to the UBALD family.</text>
</comment>